<name>A0A9X2L0L8_9BACT</name>
<accession>A0A9X2L0L8</accession>
<dbReference type="RefSeq" id="WP_255131692.1">
    <property type="nucleotide sequence ID" value="NZ_JANDBC010000001.1"/>
</dbReference>
<sequence>MGNYLDGYGKDHCDHCGLDRTPEGHDGCIGTLDNVMNACCGHGETEMAYVQFNDKSRIAGQKALNYINKNSQI</sequence>
<evidence type="ECO:0000313" key="2">
    <source>
        <dbReference type="Proteomes" id="UP001139125"/>
    </source>
</evidence>
<gene>
    <name evidence="1" type="ORF">NM125_00300</name>
</gene>
<comment type="caution">
    <text evidence="1">The sequence shown here is derived from an EMBL/GenBank/DDBJ whole genome shotgun (WGS) entry which is preliminary data.</text>
</comment>
<keyword evidence="2" id="KW-1185">Reference proteome</keyword>
<proteinExistence type="predicted"/>
<reference evidence="1" key="1">
    <citation type="submission" date="2022-06" db="EMBL/GenBank/DDBJ databases">
        <title>Gracilimonas sp. CAU 1638 isolated from sea sediment.</title>
        <authorList>
            <person name="Kim W."/>
        </authorList>
    </citation>
    <scope>NUCLEOTIDE SEQUENCE</scope>
    <source>
        <strain evidence="1">CAU 1638</strain>
    </source>
</reference>
<evidence type="ECO:0000313" key="1">
    <source>
        <dbReference type="EMBL" id="MCP9290012.1"/>
    </source>
</evidence>
<organism evidence="1 2">
    <name type="scientific">Gracilimonas sediminicola</name>
    <dbReference type="NCBI Taxonomy" id="2952158"/>
    <lineage>
        <taxon>Bacteria</taxon>
        <taxon>Pseudomonadati</taxon>
        <taxon>Balneolota</taxon>
        <taxon>Balneolia</taxon>
        <taxon>Balneolales</taxon>
        <taxon>Balneolaceae</taxon>
        <taxon>Gracilimonas</taxon>
    </lineage>
</organism>
<dbReference type="EMBL" id="JANDBC010000001">
    <property type="protein sequence ID" value="MCP9290012.1"/>
    <property type="molecule type" value="Genomic_DNA"/>
</dbReference>
<dbReference type="AlphaFoldDB" id="A0A9X2L0L8"/>
<protein>
    <submittedName>
        <fullName evidence="1">Uncharacterized protein</fullName>
    </submittedName>
</protein>
<dbReference type="Proteomes" id="UP001139125">
    <property type="component" value="Unassembled WGS sequence"/>
</dbReference>